<dbReference type="Proteomes" id="UP000004703">
    <property type="component" value="Chromosome"/>
</dbReference>
<dbReference type="EMBL" id="ACCU02000004">
    <property type="protein sequence ID" value="EEE46250.1"/>
    <property type="molecule type" value="Genomic_DNA"/>
</dbReference>
<dbReference type="AlphaFoldDB" id="A0A5E8H1F1"/>
<dbReference type="RefSeq" id="WP_008194731.1">
    <property type="nucleotide sequence ID" value="NZ_CM011002.1"/>
</dbReference>
<organism evidence="1 2">
    <name type="scientific">Roseibium alexandrii (strain DSM 17067 / NCIMB 14079 / DFL-11)</name>
    <name type="common">Labrenzia alexandrii</name>
    <dbReference type="NCBI Taxonomy" id="244592"/>
    <lineage>
        <taxon>Bacteria</taxon>
        <taxon>Pseudomonadati</taxon>
        <taxon>Pseudomonadota</taxon>
        <taxon>Alphaproteobacteria</taxon>
        <taxon>Hyphomicrobiales</taxon>
        <taxon>Stappiaceae</taxon>
        <taxon>Roseibium</taxon>
    </lineage>
</organism>
<sequence>MFKAFQALSHVNSKTPVSVALCAAFLTGCGATGDIAENVISGGAEPVQVSRETFAPPVPCPPLQMKTNSHLIREFVRGKDGERDGLIYQALVEDSAVSCSQEADGQRRLKLGFTGDVTPGPAWRGGDVVLPLRVTIPASSDADQKPLVSEVIQIPVSIETGGGGQQWTYVDEKFVIPMNQGSKIQFGFEEGRRR</sequence>
<dbReference type="PROSITE" id="PS51257">
    <property type="entry name" value="PROKAR_LIPOPROTEIN"/>
    <property type="match status" value="1"/>
</dbReference>
<protein>
    <recommendedName>
        <fullName evidence="3">Lipoprotein</fullName>
    </recommendedName>
</protein>
<name>A0A5E8H1F1_ROSAD</name>
<gene>
    <name evidence="1" type="ORF">SADFL11_3539</name>
</gene>
<evidence type="ECO:0008006" key="3">
    <source>
        <dbReference type="Google" id="ProtNLM"/>
    </source>
</evidence>
<comment type="caution">
    <text evidence="1">The sequence shown here is derived from an EMBL/GenBank/DDBJ whole genome shotgun (WGS) entry which is preliminary data.</text>
</comment>
<evidence type="ECO:0000313" key="2">
    <source>
        <dbReference type="Proteomes" id="UP000004703"/>
    </source>
</evidence>
<accession>A0A5E8H1F1</accession>
<reference evidence="1 2" key="1">
    <citation type="submission" date="2008-01" db="EMBL/GenBank/DDBJ databases">
        <authorList>
            <person name="Wagner-Dobler I."/>
            <person name="Ferriera S."/>
            <person name="Johnson J."/>
            <person name="Kravitz S."/>
            <person name="Beeson K."/>
            <person name="Sutton G."/>
            <person name="Rogers Y.-H."/>
            <person name="Friedman R."/>
            <person name="Frazier M."/>
            <person name="Venter J.C."/>
        </authorList>
    </citation>
    <scope>NUCLEOTIDE SEQUENCE [LARGE SCALE GENOMIC DNA]</scope>
    <source>
        <strain evidence="2">DSM 17067 / NCIMB 14079 / DFL-11</strain>
    </source>
</reference>
<evidence type="ECO:0000313" key="1">
    <source>
        <dbReference type="EMBL" id="EEE46250.1"/>
    </source>
</evidence>
<proteinExistence type="predicted"/>
<reference evidence="1 2" key="2">
    <citation type="submission" date="2013-04" db="EMBL/GenBank/DDBJ databases">
        <authorList>
            <person name="Fiebig A."/>
            <person name="Pradella S."/>
            <person name="Wagner-Doebler I."/>
        </authorList>
    </citation>
    <scope>NUCLEOTIDE SEQUENCE [LARGE SCALE GENOMIC DNA]</scope>
    <source>
        <strain evidence="2">DSM 17067 / NCIMB 14079 / DFL-11</strain>
    </source>
</reference>